<keyword evidence="1" id="KW-1133">Transmembrane helix</keyword>
<proteinExistence type="predicted"/>
<evidence type="ECO:0000313" key="3">
    <source>
        <dbReference type="Proteomes" id="UP000605259"/>
    </source>
</evidence>
<protein>
    <submittedName>
        <fullName evidence="2">Uncharacterized protein</fullName>
    </submittedName>
</protein>
<evidence type="ECO:0000313" key="2">
    <source>
        <dbReference type="EMBL" id="GGE69659.1"/>
    </source>
</evidence>
<accession>A0A917ARY2</accession>
<reference evidence="2" key="1">
    <citation type="journal article" date="2014" name="Int. J. Syst. Evol. Microbiol.">
        <title>Complete genome sequence of Corynebacterium casei LMG S-19264T (=DSM 44701T), isolated from a smear-ripened cheese.</title>
        <authorList>
            <consortium name="US DOE Joint Genome Institute (JGI-PGF)"/>
            <person name="Walter F."/>
            <person name="Albersmeier A."/>
            <person name="Kalinowski J."/>
            <person name="Ruckert C."/>
        </authorList>
    </citation>
    <scope>NUCLEOTIDE SEQUENCE</scope>
    <source>
        <strain evidence="2">CGMCC 1.12698</strain>
    </source>
</reference>
<reference evidence="2" key="2">
    <citation type="submission" date="2020-09" db="EMBL/GenBank/DDBJ databases">
        <authorList>
            <person name="Sun Q."/>
            <person name="Zhou Y."/>
        </authorList>
    </citation>
    <scope>NUCLEOTIDE SEQUENCE</scope>
    <source>
        <strain evidence="2">CGMCC 1.12698</strain>
    </source>
</reference>
<feature type="transmembrane region" description="Helical" evidence="1">
    <location>
        <begin position="35"/>
        <end position="53"/>
    </location>
</feature>
<name>A0A917ARY2_9BACI</name>
<keyword evidence="1" id="KW-0472">Membrane</keyword>
<gene>
    <name evidence="2" type="ORF">GCM10007140_19620</name>
</gene>
<dbReference type="RefSeq" id="WP_188388184.1">
    <property type="nucleotide sequence ID" value="NZ_BMFK01000001.1"/>
</dbReference>
<dbReference type="Proteomes" id="UP000605259">
    <property type="component" value="Unassembled WGS sequence"/>
</dbReference>
<dbReference type="EMBL" id="BMFK01000001">
    <property type="protein sequence ID" value="GGE69659.1"/>
    <property type="molecule type" value="Genomic_DNA"/>
</dbReference>
<sequence>MKVKWGSVILYVLCLIALADDVEKIIEGTAAYYNYIFAIVISTLFLVEAYMYVKKRRTQEA</sequence>
<keyword evidence="1" id="KW-0812">Transmembrane</keyword>
<keyword evidence="3" id="KW-1185">Reference proteome</keyword>
<evidence type="ECO:0000256" key="1">
    <source>
        <dbReference type="SAM" id="Phobius"/>
    </source>
</evidence>
<comment type="caution">
    <text evidence="2">The sequence shown here is derived from an EMBL/GenBank/DDBJ whole genome shotgun (WGS) entry which is preliminary data.</text>
</comment>
<organism evidence="2 3">
    <name type="scientific">Priestia taiwanensis</name>
    <dbReference type="NCBI Taxonomy" id="1347902"/>
    <lineage>
        <taxon>Bacteria</taxon>
        <taxon>Bacillati</taxon>
        <taxon>Bacillota</taxon>
        <taxon>Bacilli</taxon>
        <taxon>Bacillales</taxon>
        <taxon>Bacillaceae</taxon>
        <taxon>Priestia</taxon>
    </lineage>
</organism>
<dbReference type="AlphaFoldDB" id="A0A917ARY2"/>